<evidence type="ECO:0000313" key="2">
    <source>
        <dbReference type="EMBL" id="CAK9330076.1"/>
    </source>
</evidence>
<accession>A0ABP0ZBD0</accession>
<proteinExistence type="predicted"/>
<reference evidence="2 3" key="1">
    <citation type="submission" date="2024-03" db="EMBL/GenBank/DDBJ databases">
        <authorList>
            <person name="Gkanogiannis A."/>
            <person name="Becerra Lopez-Lavalle L."/>
        </authorList>
    </citation>
    <scope>NUCLEOTIDE SEQUENCE [LARGE SCALE GENOMIC DNA]</scope>
</reference>
<gene>
    <name evidence="2" type="ORF">CITCOLO1_LOCUS22559</name>
</gene>
<dbReference type="EMBL" id="OZ021743">
    <property type="protein sequence ID" value="CAK9330076.1"/>
    <property type="molecule type" value="Genomic_DNA"/>
</dbReference>
<protein>
    <submittedName>
        <fullName evidence="2">Uncharacterized protein</fullName>
    </submittedName>
</protein>
<keyword evidence="3" id="KW-1185">Reference proteome</keyword>
<feature type="signal peptide" evidence="1">
    <location>
        <begin position="1"/>
        <end position="17"/>
    </location>
</feature>
<organism evidence="2 3">
    <name type="scientific">Citrullus colocynthis</name>
    <name type="common">colocynth</name>
    <dbReference type="NCBI Taxonomy" id="252529"/>
    <lineage>
        <taxon>Eukaryota</taxon>
        <taxon>Viridiplantae</taxon>
        <taxon>Streptophyta</taxon>
        <taxon>Embryophyta</taxon>
        <taxon>Tracheophyta</taxon>
        <taxon>Spermatophyta</taxon>
        <taxon>Magnoliopsida</taxon>
        <taxon>eudicotyledons</taxon>
        <taxon>Gunneridae</taxon>
        <taxon>Pentapetalae</taxon>
        <taxon>rosids</taxon>
        <taxon>fabids</taxon>
        <taxon>Cucurbitales</taxon>
        <taxon>Cucurbitaceae</taxon>
        <taxon>Benincaseae</taxon>
        <taxon>Citrullus</taxon>
    </lineage>
</organism>
<name>A0ABP0ZBD0_9ROSI</name>
<dbReference type="Proteomes" id="UP001642487">
    <property type="component" value="Chromosome 9"/>
</dbReference>
<keyword evidence="1" id="KW-0732">Signal</keyword>
<evidence type="ECO:0000313" key="3">
    <source>
        <dbReference type="Proteomes" id="UP001642487"/>
    </source>
</evidence>
<sequence length="90" mass="10513">MAFLLICKCTYCTFCVGIFNPTTNEFFQVPGDDCHVDFCAFGFGFILNTKQYKLFRVIISEEPSCILEVLTFERNDEKEKQTDKKHTHEK</sequence>
<evidence type="ECO:0000256" key="1">
    <source>
        <dbReference type="SAM" id="SignalP"/>
    </source>
</evidence>
<feature type="chain" id="PRO_5046301500" evidence="1">
    <location>
        <begin position="18"/>
        <end position="90"/>
    </location>
</feature>